<keyword evidence="1" id="KW-0732">Signal</keyword>
<organism evidence="2 3">
    <name type="scientific">Vibrio comitans NBRC 102076</name>
    <dbReference type="NCBI Taxonomy" id="1219078"/>
    <lineage>
        <taxon>Bacteria</taxon>
        <taxon>Pseudomonadati</taxon>
        <taxon>Pseudomonadota</taxon>
        <taxon>Gammaproteobacteria</taxon>
        <taxon>Vibrionales</taxon>
        <taxon>Vibrionaceae</taxon>
        <taxon>Vibrio</taxon>
    </lineage>
</organism>
<comment type="caution">
    <text evidence="2">The sequence shown here is derived from an EMBL/GenBank/DDBJ whole genome shotgun (WGS) entry which is preliminary data.</text>
</comment>
<keyword evidence="3" id="KW-1185">Reference proteome</keyword>
<accession>A0A4Y3ITE4</accession>
<protein>
    <recommendedName>
        <fullName evidence="4">Lipoprotein</fullName>
    </recommendedName>
</protein>
<dbReference type="EMBL" id="BJLH01000017">
    <property type="protein sequence ID" value="GEA62164.1"/>
    <property type="molecule type" value="Genomic_DNA"/>
</dbReference>
<feature type="signal peptide" evidence="1">
    <location>
        <begin position="1"/>
        <end position="18"/>
    </location>
</feature>
<evidence type="ECO:0000256" key="1">
    <source>
        <dbReference type="SAM" id="SignalP"/>
    </source>
</evidence>
<dbReference type="Proteomes" id="UP000318242">
    <property type="component" value="Unassembled WGS sequence"/>
</dbReference>
<reference evidence="2 3" key="1">
    <citation type="submission" date="2019-06" db="EMBL/GenBank/DDBJ databases">
        <title>Whole genome shotgun sequence of Vibrio comitans NBRC 102076.</title>
        <authorList>
            <person name="Hosoyama A."/>
            <person name="Uohara A."/>
            <person name="Ohji S."/>
            <person name="Ichikawa N."/>
        </authorList>
    </citation>
    <scope>NUCLEOTIDE SEQUENCE [LARGE SCALE GENOMIC DNA]</scope>
    <source>
        <strain evidence="2 3">NBRC 102076</strain>
    </source>
</reference>
<evidence type="ECO:0000313" key="3">
    <source>
        <dbReference type="Proteomes" id="UP000318242"/>
    </source>
</evidence>
<proteinExistence type="predicted"/>
<evidence type="ECO:0008006" key="4">
    <source>
        <dbReference type="Google" id="ProtNLM"/>
    </source>
</evidence>
<name>A0A4Y3ITE4_9VIBR</name>
<gene>
    <name evidence="2" type="ORF">VCO01S_33570</name>
</gene>
<dbReference type="RefSeq" id="WP_141272705.1">
    <property type="nucleotide sequence ID" value="NZ_BJLH01000017.1"/>
</dbReference>
<feature type="chain" id="PRO_5021326226" description="Lipoprotein" evidence="1">
    <location>
        <begin position="19"/>
        <end position="136"/>
    </location>
</feature>
<dbReference type="AlphaFoldDB" id="A0A4Y3ITE4"/>
<sequence length="136" mass="14984">MKKSIIALSALMALPVLAAESEYIFDVTTDSVEQPNEYFIEVEPLFPDTGAVNQESDVIASVDDSERLTCATDESVQELASDKSTTLDCLEQGEKNIQELSYQEILDEGWILADSTVSASDDNGRVEEILVEFKRA</sequence>
<evidence type="ECO:0000313" key="2">
    <source>
        <dbReference type="EMBL" id="GEA62164.1"/>
    </source>
</evidence>